<sequence length="228" mass="26447">MAELDALFDKKCNCPMCGNSYTSKKLRSRFIKLIRTDTDFFPQYSPPENNPLLYHIMVCPACGFSFSDEFSPYYPPGTKESIQEKVSSQWKSHSYSGKRTIEDAIKTYKLALYCAWLKKEKHIILAGISLKIAWLYRSLENQEQELRFIKLAINEYEEAYSTQDYQGTKVSEIRVLYLLAELSYRAGNTNAAGKYFSKVIEGQSRTTETKIVEMAKDRWQEVRSDINK</sequence>
<reference evidence="1 2" key="1">
    <citation type="submission" date="2019-09" db="EMBL/GenBank/DDBJ databases">
        <title>Whole genome sequences of isolates from the Mars Exploration Rovers.</title>
        <authorList>
            <person name="Seuylemezian A."/>
            <person name="Vaishampayan P."/>
        </authorList>
    </citation>
    <scope>NUCLEOTIDE SEQUENCE [LARGE SCALE GENOMIC DNA]</scope>
    <source>
        <strain evidence="1 2">MER_TA_151</strain>
    </source>
</reference>
<accession>A0A5J5HIX9</accession>
<dbReference type="AlphaFoldDB" id="A0A5J5HIX9"/>
<name>A0A5J5HIX9_9BACI</name>
<protein>
    <submittedName>
        <fullName evidence="1">DUF2225 domain-containing protein</fullName>
    </submittedName>
</protein>
<dbReference type="InterPro" id="IPR011990">
    <property type="entry name" value="TPR-like_helical_dom_sf"/>
</dbReference>
<dbReference type="EMBL" id="VYKL01000030">
    <property type="protein sequence ID" value="KAA9019958.1"/>
    <property type="molecule type" value="Genomic_DNA"/>
</dbReference>
<keyword evidence="2" id="KW-1185">Reference proteome</keyword>
<comment type="caution">
    <text evidence="1">The sequence shown here is derived from an EMBL/GenBank/DDBJ whole genome shotgun (WGS) entry which is preliminary data.</text>
</comment>
<gene>
    <name evidence="1" type="ORF">F4V44_18835</name>
</gene>
<dbReference type="Proteomes" id="UP000326671">
    <property type="component" value="Unassembled WGS sequence"/>
</dbReference>
<dbReference type="InterPro" id="IPR018708">
    <property type="entry name" value="DUF2225"/>
</dbReference>
<dbReference type="RefSeq" id="WP_150441565.1">
    <property type="nucleotide sequence ID" value="NZ_VYKL01000030.1"/>
</dbReference>
<proteinExistence type="predicted"/>
<dbReference type="OrthoDB" id="9780343at2"/>
<dbReference type="Pfam" id="PF09986">
    <property type="entry name" value="DUF2225"/>
    <property type="match status" value="1"/>
</dbReference>
<organism evidence="1 2">
    <name type="scientific">Niallia endozanthoxylica</name>
    <dbReference type="NCBI Taxonomy" id="2036016"/>
    <lineage>
        <taxon>Bacteria</taxon>
        <taxon>Bacillati</taxon>
        <taxon>Bacillota</taxon>
        <taxon>Bacilli</taxon>
        <taxon>Bacillales</taxon>
        <taxon>Bacillaceae</taxon>
        <taxon>Niallia</taxon>
    </lineage>
</organism>
<evidence type="ECO:0000313" key="1">
    <source>
        <dbReference type="EMBL" id="KAA9019958.1"/>
    </source>
</evidence>
<dbReference type="Gene3D" id="1.25.40.10">
    <property type="entry name" value="Tetratricopeptide repeat domain"/>
    <property type="match status" value="1"/>
</dbReference>
<evidence type="ECO:0000313" key="2">
    <source>
        <dbReference type="Proteomes" id="UP000326671"/>
    </source>
</evidence>